<keyword evidence="3" id="KW-0407">Ion channel</keyword>
<evidence type="ECO:0000259" key="2">
    <source>
        <dbReference type="Pfam" id="PF07885"/>
    </source>
</evidence>
<dbReference type="InterPro" id="IPR013099">
    <property type="entry name" value="K_chnl_dom"/>
</dbReference>
<feature type="transmembrane region" description="Helical" evidence="1">
    <location>
        <begin position="36"/>
        <end position="54"/>
    </location>
</feature>
<organism evidence="3 4">
    <name type="scientific">Cellulomonas edaphi</name>
    <dbReference type="NCBI Taxonomy" id="3053468"/>
    <lineage>
        <taxon>Bacteria</taxon>
        <taxon>Bacillati</taxon>
        <taxon>Actinomycetota</taxon>
        <taxon>Actinomycetes</taxon>
        <taxon>Micrococcales</taxon>
        <taxon>Cellulomonadaceae</taxon>
        <taxon>Cellulomonas</taxon>
    </lineage>
</organism>
<keyword evidence="4" id="KW-1185">Reference proteome</keyword>
<feature type="transmembrane region" description="Helical" evidence="1">
    <location>
        <begin position="191"/>
        <end position="211"/>
    </location>
</feature>
<protein>
    <submittedName>
        <fullName evidence="3">Potassium channel family protein</fullName>
    </submittedName>
</protein>
<evidence type="ECO:0000256" key="1">
    <source>
        <dbReference type="SAM" id="Phobius"/>
    </source>
</evidence>
<evidence type="ECO:0000313" key="4">
    <source>
        <dbReference type="Proteomes" id="UP001321453"/>
    </source>
</evidence>
<feature type="transmembrane region" description="Helical" evidence="1">
    <location>
        <begin position="127"/>
        <end position="148"/>
    </location>
</feature>
<evidence type="ECO:0000313" key="3">
    <source>
        <dbReference type="EMBL" id="MDM7831330.1"/>
    </source>
</evidence>
<feature type="transmembrane region" description="Helical" evidence="1">
    <location>
        <begin position="66"/>
        <end position="85"/>
    </location>
</feature>
<feature type="transmembrane region" description="Helical" evidence="1">
    <location>
        <begin position="12"/>
        <end position="30"/>
    </location>
</feature>
<accession>A0ABT7S6T4</accession>
<comment type="caution">
    <text evidence="3">The sequence shown here is derived from an EMBL/GenBank/DDBJ whole genome shotgun (WGS) entry which is preliminary data.</text>
</comment>
<proteinExistence type="predicted"/>
<keyword evidence="1" id="KW-1133">Transmembrane helix</keyword>
<feature type="transmembrane region" description="Helical" evidence="1">
    <location>
        <begin position="97"/>
        <end position="115"/>
    </location>
</feature>
<sequence length="231" mass="24724">MTARDRMRLRTEPDHFGLVLLLLVTTYVLFVLGDGVVVRLAVGAMYLVALVIAVRASAPGPRLRRFVQVVVVGAAVAIVVAEVALPREAAAGVTDCALAVVLISTLVCILDRLLVAREVTLRLIAGALSAYLIVGMMFANFFGIIAWLQPGPFFVSDQAPDAEALQYFSFVTLTTLGYGDLTATGNAGRGLAALEALVGQVFLATLIARMVSSFRRKERDVTPSEEAEDRT</sequence>
<name>A0ABT7S6T4_9CELL</name>
<dbReference type="Pfam" id="PF07885">
    <property type="entry name" value="Ion_trans_2"/>
    <property type="match status" value="1"/>
</dbReference>
<dbReference type="RefSeq" id="WP_289446629.1">
    <property type="nucleotide sequence ID" value="NZ_JAUCGR010000002.1"/>
</dbReference>
<dbReference type="Gene3D" id="1.10.287.70">
    <property type="match status" value="1"/>
</dbReference>
<keyword evidence="3" id="KW-0406">Ion transport</keyword>
<reference evidence="3 4" key="1">
    <citation type="submission" date="2023-06" db="EMBL/GenBank/DDBJ databases">
        <title>Cellulomonas sp. MW9 Whole genome sequence.</title>
        <authorList>
            <person name="Park S."/>
        </authorList>
    </citation>
    <scope>NUCLEOTIDE SEQUENCE [LARGE SCALE GENOMIC DNA]</scope>
    <source>
        <strain evidence="3 4">MW9</strain>
    </source>
</reference>
<dbReference type="Proteomes" id="UP001321453">
    <property type="component" value="Unassembled WGS sequence"/>
</dbReference>
<dbReference type="GO" id="GO:0034220">
    <property type="term" value="P:monoatomic ion transmembrane transport"/>
    <property type="evidence" value="ECO:0007669"/>
    <property type="project" value="UniProtKB-KW"/>
</dbReference>
<dbReference type="SUPFAM" id="SSF81324">
    <property type="entry name" value="Voltage-gated potassium channels"/>
    <property type="match status" value="1"/>
</dbReference>
<dbReference type="EMBL" id="JAUCGR010000002">
    <property type="protein sequence ID" value="MDM7831330.1"/>
    <property type="molecule type" value="Genomic_DNA"/>
</dbReference>
<feature type="domain" description="Potassium channel" evidence="2">
    <location>
        <begin position="145"/>
        <end position="214"/>
    </location>
</feature>
<gene>
    <name evidence="3" type="ORF">QRT05_08300</name>
</gene>
<keyword evidence="1" id="KW-0812">Transmembrane</keyword>
<keyword evidence="1" id="KW-0472">Membrane</keyword>
<keyword evidence="3" id="KW-0813">Transport</keyword>